<evidence type="ECO:0000313" key="2">
    <source>
        <dbReference type="EMBL" id="KZZ95928.1"/>
    </source>
</evidence>
<protein>
    <submittedName>
        <fullName evidence="2">Sin3 binding protein</fullName>
    </submittedName>
</protein>
<organism evidence="2 3">
    <name type="scientific">Moelleriella libera RCEF 2490</name>
    <dbReference type="NCBI Taxonomy" id="1081109"/>
    <lineage>
        <taxon>Eukaryota</taxon>
        <taxon>Fungi</taxon>
        <taxon>Dikarya</taxon>
        <taxon>Ascomycota</taxon>
        <taxon>Pezizomycotina</taxon>
        <taxon>Sordariomycetes</taxon>
        <taxon>Hypocreomycetidae</taxon>
        <taxon>Hypocreales</taxon>
        <taxon>Clavicipitaceae</taxon>
        <taxon>Moelleriella</taxon>
    </lineage>
</organism>
<feature type="region of interest" description="Disordered" evidence="1">
    <location>
        <begin position="70"/>
        <end position="89"/>
    </location>
</feature>
<dbReference type="GO" id="GO:0043565">
    <property type="term" value="F:sequence-specific DNA binding"/>
    <property type="evidence" value="ECO:0007669"/>
    <property type="project" value="TreeGrafter"/>
</dbReference>
<evidence type="ECO:0000256" key="1">
    <source>
        <dbReference type="SAM" id="MobiDB-lite"/>
    </source>
</evidence>
<dbReference type="OrthoDB" id="5391991at2759"/>
<dbReference type="STRING" id="1081109.A0A168BYY8"/>
<keyword evidence="3" id="KW-1185">Reference proteome</keyword>
<dbReference type="Pfam" id="PF10330">
    <property type="entry name" value="Stb3"/>
    <property type="match status" value="1"/>
</dbReference>
<gene>
    <name evidence="2" type="ORF">AAL_04224</name>
</gene>
<dbReference type="Proteomes" id="UP000078544">
    <property type="component" value="Unassembled WGS sequence"/>
</dbReference>
<dbReference type="PANTHER" id="PTHR28164:SF1">
    <property type="entry name" value="PROTEIN STB3"/>
    <property type="match status" value="1"/>
</dbReference>
<name>A0A168BYY8_9HYPO</name>
<feature type="region of interest" description="Disordered" evidence="1">
    <location>
        <begin position="175"/>
        <end position="211"/>
    </location>
</feature>
<dbReference type="PANTHER" id="PTHR28164">
    <property type="entry name" value="PROTEIN STB3"/>
    <property type="match status" value="1"/>
</dbReference>
<feature type="compositionally biased region" description="Low complexity" evidence="1">
    <location>
        <begin position="188"/>
        <end position="199"/>
    </location>
</feature>
<dbReference type="AlphaFoldDB" id="A0A168BYY8"/>
<dbReference type="InterPro" id="IPR018818">
    <property type="entry name" value="Stb3"/>
</dbReference>
<dbReference type="GO" id="GO:0000432">
    <property type="term" value="P:positive regulation of transcription from RNA polymerase II promoter by glucose"/>
    <property type="evidence" value="ECO:0007669"/>
    <property type="project" value="TreeGrafter"/>
</dbReference>
<dbReference type="GO" id="GO:0005634">
    <property type="term" value="C:nucleus"/>
    <property type="evidence" value="ECO:0007669"/>
    <property type="project" value="TreeGrafter"/>
</dbReference>
<evidence type="ECO:0000313" key="3">
    <source>
        <dbReference type="Proteomes" id="UP000078544"/>
    </source>
</evidence>
<dbReference type="EMBL" id="AZGY01000008">
    <property type="protein sequence ID" value="KZZ95928.1"/>
    <property type="molecule type" value="Genomic_DNA"/>
</dbReference>
<accession>A0A168BYY8</accession>
<sequence length="343" mass="36165">MASLASAARDIPQASWIRDNLTVVAARSSPATVARSRTLPTPPNSISPALPAHGLKAQLQKAKLEPIDSDLDLQDNSSSRGARSLSPGALDSAGTITSAMLTKYHLPEILLDHGPLAIRHIMGYLTTSVPGFSGIPPTKARRLVVNALEARGGEGREVEGDVEFEKVGWGRWDAKRRHPGARDRQGTPSSSFGSGIPISKRGGRAAPSSLGEDTFQFSHEEHGSHILMETEADRMSLDGLASASCSEAPDDDFVMNDDPEDLTDDEDWAAMGAAALRADSYPSMGAAQRLSDLASTGGLRTVSVSTGMARPPQPTDIDLLALAGASDAQEREAVEALLRLGSV</sequence>
<reference evidence="2 3" key="1">
    <citation type="journal article" date="2016" name="Genome Biol. Evol.">
        <title>Divergent and convergent evolution of fungal pathogenicity.</title>
        <authorList>
            <person name="Shang Y."/>
            <person name="Xiao G."/>
            <person name="Zheng P."/>
            <person name="Cen K."/>
            <person name="Zhan S."/>
            <person name="Wang C."/>
        </authorList>
    </citation>
    <scope>NUCLEOTIDE SEQUENCE [LARGE SCALE GENOMIC DNA]</scope>
    <source>
        <strain evidence="2 3">RCEF 2490</strain>
    </source>
</reference>
<comment type="caution">
    <text evidence="2">The sequence shown here is derived from an EMBL/GenBank/DDBJ whole genome shotgun (WGS) entry which is preliminary data.</text>
</comment>
<proteinExistence type="predicted"/>